<dbReference type="InterPro" id="IPR025828">
    <property type="entry name" value="Put_sensor_dom"/>
</dbReference>
<dbReference type="PANTHER" id="PTHR24421">
    <property type="entry name" value="NITRATE/NITRITE SENSOR PROTEIN NARX-RELATED"/>
    <property type="match status" value="1"/>
</dbReference>
<accession>A0ABN2Q169</accession>
<feature type="transmembrane region" description="Helical" evidence="9">
    <location>
        <begin position="110"/>
        <end position="139"/>
    </location>
</feature>
<dbReference type="Gene3D" id="3.30.565.10">
    <property type="entry name" value="Histidine kinase-like ATPase, C-terminal domain"/>
    <property type="match status" value="1"/>
</dbReference>
<keyword evidence="12" id="KW-1185">Reference proteome</keyword>
<dbReference type="Proteomes" id="UP001501116">
    <property type="component" value="Unassembled WGS sequence"/>
</dbReference>
<evidence type="ECO:0000256" key="5">
    <source>
        <dbReference type="ARBA" id="ARBA00022741"/>
    </source>
</evidence>
<keyword evidence="8" id="KW-0902">Two-component regulatory system</keyword>
<evidence type="ECO:0000313" key="11">
    <source>
        <dbReference type="EMBL" id="GAA1940006.1"/>
    </source>
</evidence>
<evidence type="ECO:0000313" key="12">
    <source>
        <dbReference type="Proteomes" id="UP001501116"/>
    </source>
</evidence>
<keyword evidence="5" id="KW-0547">Nucleotide-binding</keyword>
<feature type="transmembrane region" description="Helical" evidence="9">
    <location>
        <begin position="12"/>
        <end position="34"/>
    </location>
</feature>
<feature type="transmembrane region" description="Helical" evidence="9">
    <location>
        <begin position="159"/>
        <end position="178"/>
    </location>
</feature>
<feature type="domain" description="Histidine kinase/HSP90-like ATPase" evidence="10">
    <location>
        <begin position="322"/>
        <end position="412"/>
    </location>
</feature>
<evidence type="ECO:0000256" key="3">
    <source>
        <dbReference type="ARBA" id="ARBA00022553"/>
    </source>
</evidence>
<reference evidence="11 12" key="1">
    <citation type="journal article" date="2019" name="Int. J. Syst. Evol. Microbiol.">
        <title>The Global Catalogue of Microorganisms (GCM) 10K type strain sequencing project: providing services to taxonomists for standard genome sequencing and annotation.</title>
        <authorList>
            <consortium name="The Broad Institute Genomics Platform"/>
            <consortium name="The Broad Institute Genome Sequencing Center for Infectious Disease"/>
            <person name="Wu L."/>
            <person name="Ma J."/>
        </authorList>
    </citation>
    <scope>NUCLEOTIDE SEQUENCE [LARGE SCALE GENOMIC DNA]</scope>
    <source>
        <strain evidence="11 12">JCM 14545</strain>
    </source>
</reference>
<evidence type="ECO:0000256" key="1">
    <source>
        <dbReference type="ARBA" id="ARBA00000085"/>
    </source>
</evidence>
<evidence type="ECO:0000256" key="8">
    <source>
        <dbReference type="ARBA" id="ARBA00023012"/>
    </source>
</evidence>
<keyword evidence="6" id="KW-0418">Kinase</keyword>
<keyword evidence="4" id="KW-0808">Transferase</keyword>
<dbReference type="Pfam" id="PF02518">
    <property type="entry name" value="HATPase_c"/>
    <property type="match status" value="1"/>
</dbReference>
<dbReference type="Pfam" id="PF07730">
    <property type="entry name" value="HisKA_3"/>
    <property type="match status" value="1"/>
</dbReference>
<name>A0ABN2Q169_9PSEU</name>
<gene>
    <name evidence="11" type="ORF">GCM10009754_03900</name>
</gene>
<dbReference type="SMART" id="SM00387">
    <property type="entry name" value="HATPase_c"/>
    <property type="match status" value="1"/>
</dbReference>
<dbReference type="InterPro" id="IPR011712">
    <property type="entry name" value="Sig_transdc_His_kin_sub3_dim/P"/>
</dbReference>
<dbReference type="PANTHER" id="PTHR24421:SF10">
    <property type="entry name" value="NITRATE_NITRITE SENSOR PROTEIN NARQ"/>
    <property type="match status" value="1"/>
</dbReference>
<evidence type="ECO:0000256" key="4">
    <source>
        <dbReference type="ARBA" id="ARBA00022679"/>
    </source>
</evidence>
<dbReference type="CDD" id="cd16917">
    <property type="entry name" value="HATPase_UhpB-NarQ-NarX-like"/>
    <property type="match status" value="1"/>
</dbReference>
<dbReference type="EC" id="2.7.13.3" evidence="2"/>
<dbReference type="SUPFAM" id="SSF55874">
    <property type="entry name" value="ATPase domain of HSP90 chaperone/DNA topoisomerase II/histidine kinase"/>
    <property type="match status" value="1"/>
</dbReference>
<evidence type="ECO:0000256" key="7">
    <source>
        <dbReference type="ARBA" id="ARBA00022840"/>
    </source>
</evidence>
<evidence type="ECO:0000256" key="9">
    <source>
        <dbReference type="SAM" id="Phobius"/>
    </source>
</evidence>
<dbReference type="Pfam" id="PF13796">
    <property type="entry name" value="Sensor"/>
    <property type="match status" value="1"/>
</dbReference>
<dbReference type="InterPro" id="IPR036890">
    <property type="entry name" value="HATPase_C_sf"/>
</dbReference>
<sequence length="412" mass="43833">MIGRVVTLVRTLPYLLALFPAALVAMLIPFALMLAGMSMALFGLGLVLIPVALFGVRLWTDLHRRWAGTIIGEPIPSRLRGFTGGPLTWLRQFIGDPTTYRDLLWVVLQVALGLPLGLAVLVLAAMPVVAVYVMAFWWIPADGDSMLIPDVRIDSLASAIGSGIPVLVLSVPALVYAVPPIARGWAQLTRFVLDSSGTEQLTERVEVLTETRAGAVDAHGAELRRIERDLHDGTQAKLVSIALRLGIAEQAMKDEPETAATLLQEARTGTEAAMGELRTIVRTMYPPILTDRGLVGALRSLVADSTVPAQADLEDPGPLHAAIEAAAYFVVSEALTNIAKHSGATFAVVDVRRVGDRLRVEVSDNGNGGVDEGKGTGISGMRRRIAALDGSVSVQSREGGPTVVIVELPCAP</sequence>
<protein>
    <recommendedName>
        <fullName evidence="2">histidine kinase</fullName>
        <ecNumber evidence="2">2.7.13.3</ecNumber>
    </recommendedName>
</protein>
<comment type="catalytic activity">
    <reaction evidence="1">
        <text>ATP + protein L-histidine = ADP + protein N-phospho-L-histidine.</text>
        <dbReference type="EC" id="2.7.13.3"/>
    </reaction>
</comment>
<dbReference type="Gene3D" id="1.20.5.1930">
    <property type="match status" value="1"/>
</dbReference>
<dbReference type="RefSeq" id="WP_344412688.1">
    <property type="nucleotide sequence ID" value="NZ_BAAANN010000002.1"/>
</dbReference>
<proteinExistence type="predicted"/>
<dbReference type="EMBL" id="BAAANN010000002">
    <property type="protein sequence ID" value="GAA1940006.1"/>
    <property type="molecule type" value="Genomic_DNA"/>
</dbReference>
<dbReference type="InterPro" id="IPR050482">
    <property type="entry name" value="Sensor_HK_TwoCompSys"/>
</dbReference>
<keyword evidence="9" id="KW-0812">Transmembrane</keyword>
<feature type="transmembrane region" description="Helical" evidence="9">
    <location>
        <begin position="40"/>
        <end position="59"/>
    </location>
</feature>
<organism evidence="11 12">
    <name type="scientific">Amycolatopsis minnesotensis</name>
    <dbReference type="NCBI Taxonomy" id="337894"/>
    <lineage>
        <taxon>Bacteria</taxon>
        <taxon>Bacillati</taxon>
        <taxon>Actinomycetota</taxon>
        <taxon>Actinomycetes</taxon>
        <taxon>Pseudonocardiales</taxon>
        <taxon>Pseudonocardiaceae</taxon>
        <taxon>Amycolatopsis</taxon>
    </lineage>
</organism>
<keyword evidence="9" id="KW-0472">Membrane</keyword>
<evidence type="ECO:0000256" key="6">
    <source>
        <dbReference type="ARBA" id="ARBA00022777"/>
    </source>
</evidence>
<keyword evidence="9" id="KW-1133">Transmembrane helix</keyword>
<evidence type="ECO:0000256" key="2">
    <source>
        <dbReference type="ARBA" id="ARBA00012438"/>
    </source>
</evidence>
<dbReference type="InterPro" id="IPR003594">
    <property type="entry name" value="HATPase_dom"/>
</dbReference>
<keyword evidence="3" id="KW-0597">Phosphoprotein</keyword>
<comment type="caution">
    <text evidence="11">The sequence shown here is derived from an EMBL/GenBank/DDBJ whole genome shotgun (WGS) entry which is preliminary data.</text>
</comment>
<keyword evidence="7" id="KW-0067">ATP-binding</keyword>
<evidence type="ECO:0000259" key="10">
    <source>
        <dbReference type="SMART" id="SM00387"/>
    </source>
</evidence>